<evidence type="ECO:0000313" key="2">
    <source>
        <dbReference type="Proteomes" id="UP001597541"/>
    </source>
</evidence>
<comment type="caution">
    <text evidence="1">The sequence shown here is derived from an EMBL/GenBank/DDBJ whole genome shotgun (WGS) entry which is preliminary data.</text>
</comment>
<protein>
    <submittedName>
        <fullName evidence="1">Uncharacterized protein</fullName>
    </submittedName>
</protein>
<gene>
    <name evidence="1" type="ORF">ACFSUF_20410</name>
</gene>
<dbReference type="Proteomes" id="UP001597541">
    <property type="component" value="Unassembled WGS sequence"/>
</dbReference>
<dbReference type="EMBL" id="JBHUME010000014">
    <property type="protein sequence ID" value="MFD2614781.1"/>
    <property type="molecule type" value="Genomic_DNA"/>
</dbReference>
<organism evidence="1 2">
    <name type="scientific">Paenibacillus gansuensis</name>
    <dbReference type="NCBI Taxonomy" id="306542"/>
    <lineage>
        <taxon>Bacteria</taxon>
        <taxon>Bacillati</taxon>
        <taxon>Bacillota</taxon>
        <taxon>Bacilli</taxon>
        <taxon>Bacillales</taxon>
        <taxon>Paenibacillaceae</taxon>
        <taxon>Paenibacillus</taxon>
    </lineage>
</organism>
<evidence type="ECO:0000313" key="1">
    <source>
        <dbReference type="EMBL" id="MFD2614781.1"/>
    </source>
</evidence>
<name>A0ABW5PIA7_9BACL</name>
<reference evidence="2" key="1">
    <citation type="journal article" date="2019" name="Int. J. Syst. Evol. Microbiol.">
        <title>The Global Catalogue of Microorganisms (GCM) 10K type strain sequencing project: providing services to taxonomists for standard genome sequencing and annotation.</title>
        <authorList>
            <consortium name="The Broad Institute Genomics Platform"/>
            <consortium name="The Broad Institute Genome Sequencing Center for Infectious Disease"/>
            <person name="Wu L."/>
            <person name="Ma J."/>
        </authorList>
    </citation>
    <scope>NUCLEOTIDE SEQUENCE [LARGE SCALE GENOMIC DNA]</scope>
    <source>
        <strain evidence="2">KCTC 3950</strain>
    </source>
</reference>
<keyword evidence="2" id="KW-1185">Reference proteome</keyword>
<sequence>MARDVERVTKLVREVLLHTFNTEPQVLEIKDDGDYLLVYMRNFMLPYTMVGDEYTEIRVPMFTSVVPKVAEYVTEVTNLKNTPIFFDWYPENRSACLTVLLKDPVSLDNMYPKKAEVHLETNIITKDVEKLPEKVFSFWADPSHFIIIRQGFLIQIEKELIKLGFQDTLRISKRSLEKAYFDNHLMIAKLLGKHPSGVYLDWDFQLDWSVLVYHFD</sequence>
<dbReference type="RefSeq" id="WP_377606029.1">
    <property type="nucleotide sequence ID" value="NZ_JBHUME010000014.1"/>
</dbReference>
<proteinExistence type="predicted"/>
<accession>A0ABW5PIA7</accession>